<dbReference type="Proteomes" id="UP000075420">
    <property type="component" value="Unassembled WGS sequence"/>
</dbReference>
<dbReference type="EMBL" id="JELY01003242">
    <property type="protein sequence ID" value="KYF50296.1"/>
    <property type="molecule type" value="Genomic_DNA"/>
</dbReference>
<evidence type="ECO:0008006" key="3">
    <source>
        <dbReference type="Google" id="ProtNLM"/>
    </source>
</evidence>
<evidence type="ECO:0000313" key="1">
    <source>
        <dbReference type="EMBL" id="KYF50296.1"/>
    </source>
</evidence>
<accession>A0A150P3U5</accession>
<organism evidence="1 2">
    <name type="scientific">Sorangium cellulosum</name>
    <name type="common">Polyangium cellulosum</name>
    <dbReference type="NCBI Taxonomy" id="56"/>
    <lineage>
        <taxon>Bacteria</taxon>
        <taxon>Pseudomonadati</taxon>
        <taxon>Myxococcota</taxon>
        <taxon>Polyangia</taxon>
        <taxon>Polyangiales</taxon>
        <taxon>Polyangiaceae</taxon>
        <taxon>Sorangium</taxon>
    </lineage>
</organism>
<proteinExistence type="predicted"/>
<name>A0A150P3U5_SORCE</name>
<reference evidence="1 2" key="1">
    <citation type="submission" date="2014-02" db="EMBL/GenBank/DDBJ databases">
        <title>The small core and large imbalanced accessory genome model reveals a collaborative survival strategy of Sorangium cellulosum strains in nature.</title>
        <authorList>
            <person name="Han K."/>
            <person name="Peng R."/>
            <person name="Blom J."/>
            <person name="Li Y.-Z."/>
        </authorList>
    </citation>
    <scope>NUCLEOTIDE SEQUENCE [LARGE SCALE GENOMIC DNA]</scope>
    <source>
        <strain evidence="1 2">So0157-25</strain>
    </source>
</reference>
<dbReference type="AlphaFoldDB" id="A0A150P3U5"/>
<sequence length="301" mass="34339">MPHAPLSDAERDAFERWLAREARRFDLRPLLDLLRDKGYAREDILFEGAHDGSSSPSIVEAIRFRRWPAPGAVVTLNLGLLGDGALLPSYFMEVVESLPRPERFHDFIRFFDHRLVEGFLRAVYPEQEGGPFGDFDRVLRAYFRMLGPGSISTMQWLWQLYFPELPVRVTRQAAARETRSHAFRTGESRLDGTGILGMVYPWDASELAVELIAEDETDDRGRRWPGLIEARMNERVLPLLAPFHVPLLVRLRVLYHATWARLDTPGAADPSYLGYERLRGDPATGHTTILYRGVTGEPQPE</sequence>
<protein>
    <recommendedName>
        <fullName evidence="3">Type VI secretion system baseplate subunit TssG</fullName>
    </recommendedName>
</protein>
<comment type="caution">
    <text evidence="1">The sequence shown here is derived from an EMBL/GenBank/DDBJ whole genome shotgun (WGS) entry which is preliminary data.</text>
</comment>
<gene>
    <name evidence="1" type="ORF">BE08_27115</name>
</gene>
<evidence type="ECO:0000313" key="2">
    <source>
        <dbReference type="Proteomes" id="UP000075420"/>
    </source>
</evidence>